<feature type="chain" id="PRO_5022114461" description="Peptidase C39 domain-containing protein" evidence="2">
    <location>
        <begin position="25"/>
        <end position="204"/>
    </location>
</feature>
<evidence type="ECO:0000256" key="1">
    <source>
        <dbReference type="SAM" id="Phobius"/>
    </source>
</evidence>
<sequence precursor="true">MVRPMLFSLVTIVLLSSWSLGGSAARDDGRCAVESFRDSLALLGAFPNDQEVMRFFPDGGEPFSLADVDFAATSMGFQTLAVRWDQVELAEFPCPAILHVRRRPDSGKSDHFVVCAGRDGDNLCIINYPGTPQIVSIDSLGRRWSGVAMYLDVAANVPISHRLSSRGRPWWNYGIILVGVLLGGLICQQGARWRASQSHSKNHV</sequence>
<dbReference type="GO" id="GO:0008233">
    <property type="term" value="F:peptidase activity"/>
    <property type="evidence" value="ECO:0007669"/>
    <property type="project" value="InterPro"/>
</dbReference>
<feature type="domain" description="Peptidase C39" evidence="3">
    <location>
        <begin position="25"/>
        <end position="151"/>
    </location>
</feature>
<dbReference type="Pfam" id="PF03412">
    <property type="entry name" value="Peptidase_C39"/>
    <property type="match status" value="1"/>
</dbReference>
<keyword evidence="5" id="KW-1185">Reference proteome</keyword>
<reference evidence="4 5" key="1">
    <citation type="submission" date="2019-02" db="EMBL/GenBank/DDBJ databases">
        <title>Deep-cultivation of Planctomycetes and their phenomic and genomic characterization uncovers novel biology.</title>
        <authorList>
            <person name="Wiegand S."/>
            <person name="Jogler M."/>
            <person name="Boedeker C."/>
            <person name="Pinto D."/>
            <person name="Vollmers J."/>
            <person name="Rivas-Marin E."/>
            <person name="Kohn T."/>
            <person name="Peeters S.H."/>
            <person name="Heuer A."/>
            <person name="Rast P."/>
            <person name="Oberbeckmann S."/>
            <person name="Bunk B."/>
            <person name="Jeske O."/>
            <person name="Meyerdierks A."/>
            <person name="Storesund J.E."/>
            <person name="Kallscheuer N."/>
            <person name="Luecker S."/>
            <person name="Lage O.M."/>
            <person name="Pohl T."/>
            <person name="Merkel B.J."/>
            <person name="Hornburger P."/>
            <person name="Mueller R.-W."/>
            <person name="Bruemmer F."/>
            <person name="Labrenz M."/>
            <person name="Spormann A.M."/>
            <person name="Op den Camp H."/>
            <person name="Overmann J."/>
            <person name="Amann R."/>
            <person name="Jetten M.S.M."/>
            <person name="Mascher T."/>
            <person name="Medema M.H."/>
            <person name="Devos D.P."/>
            <person name="Kaster A.-K."/>
            <person name="Ovreas L."/>
            <person name="Rohde M."/>
            <person name="Galperin M.Y."/>
            <person name="Jogler C."/>
        </authorList>
    </citation>
    <scope>NUCLEOTIDE SEQUENCE [LARGE SCALE GENOMIC DNA]</scope>
    <source>
        <strain evidence="4 5">Pan216</strain>
    </source>
</reference>
<dbReference type="GO" id="GO:0006508">
    <property type="term" value="P:proteolysis"/>
    <property type="evidence" value="ECO:0007669"/>
    <property type="project" value="InterPro"/>
</dbReference>
<dbReference type="EMBL" id="CP036279">
    <property type="protein sequence ID" value="QDU64112.1"/>
    <property type="molecule type" value="Genomic_DNA"/>
</dbReference>
<dbReference type="KEGG" id="knv:Pan216_50010"/>
<name>A0A518BAW0_9BACT</name>
<feature type="transmembrane region" description="Helical" evidence="1">
    <location>
        <begin position="170"/>
        <end position="187"/>
    </location>
</feature>
<feature type="signal peptide" evidence="2">
    <location>
        <begin position="1"/>
        <end position="24"/>
    </location>
</feature>
<organism evidence="4 5">
    <name type="scientific">Kolteria novifilia</name>
    <dbReference type="NCBI Taxonomy" id="2527975"/>
    <lineage>
        <taxon>Bacteria</taxon>
        <taxon>Pseudomonadati</taxon>
        <taxon>Planctomycetota</taxon>
        <taxon>Planctomycetia</taxon>
        <taxon>Kolteriales</taxon>
        <taxon>Kolteriaceae</taxon>
        <taxon>Kolteria</taxon>
    </lineage>
</organism>
<dbReference type="GO" id="GO:0005524">
    <property type="term" value="F:ATP binding"/>
    <property type="evidence" value="ECO:0007669"/>
    <property type="project" value="InterPro"/>
</dbReference>
<proteinExistence type="predicted"/>
<evidence type="ECO:0000313" key="4">
    <source>
        <dbReference type="EMBL" id="QDU64112.1"/>
    </source>
</evidence>
<keyword evidence="1" id="KW-0472">Membrane</keyword>
<gene>
    <name evidence="4" type="ORF">Pan216_50010</name>
</gene>
<protein>
    <recommendedName>
        <fullName evidence="3">Peptidase C39 domain-containing protein</fullName>
    </recommendedName>
</protein>
<evidence type="ECO:0000313" key="5">
    <source>
        <dbReference type="Proteomes" id="UP000317093"/>
    </source>
</evidence>
<keyword evidence="1" id="KW-1133">Transmembrane helix</keyword>
<evidence type="ECO:0000259" key="3">
    <source>
        <dbReference type="PROSITE" id="PS50990"/>
    </source>
</evidence>
<evidence type="ECO:0000256" key="2">
    <source>
        <dbReference type="SAM" id="SignalP"/>
    </source>
</evidence>
<keyword evidence="1" id="KW-0812">Transmembrane</keyword>
<dbReference type="GO" id="GO:0016020">
    <property type="term" value="C:membrane"/>
    <property type="evidence" value="ECO:0007669"/>
    <property type="project" value="InterPro"/>
</dbReference>
<keyword evidence="2" id="KW-0732">Signal</keyword>
<dbReference type="Proteomes" id="UP000317093">
    <property type="component" value="Chromosome"/>
</dbReference>
<dbReference type="OrthoDB" id="5288404at2"/>
<dbReference type="RefSeq" id="WP_145262082.1">
    <property type="nucleotide sequence ID" value="NZ_CP036279.1"/>
</dbReference>
<dbReference type="AlphaFoldDB" id="A0A518BAW0"/>
<accession>A0A518BAW0</accession>
<dbReference type="Gene3D" id="3.90.70.10">
    <property type="entry name" value="Cysteine proteinases"/>
    <property type="match status" value="1"/>
</dbReference>
<dbReference type="PROSITE" id="PS50990">
    <property type="entry name" value="PEPTIDASE_C39"/>
    <property type="match status" value="1"/>
</dbReference>
<dbReference type="InterPro" id="IPR005074">
    <property type="entry name" value="Peptidase_C39"/>
</dbReference>